<dbReference type="Gene3D" id="3.40.630.30">
    <property type="match status" value="1"/>
</dbReference>
<proteinExistence type="predicted"/>
<dbReference type="RefSeq" id="WP_209550984.1">
    <property type="nucleotide sequence ID" value="NZ_QFAY01000006.1"/>
</dbReference>
<dbReference type="CDD" id="cd04301">
    <property type="entry name" value="NAT_SF"/>
    <property type="match status" value="1"/>
</dbReference>
<evidence type="ECO:0000313" key="2">
    <source>
        <dbReference type="EMBL" id="MBP2620550.1"/>
    </source>
</evidence>
<protein>
    <submittedName>
        <fullName evidence="2">GNAT family N-acetyltransferase</fullName>
    </submittedName>
</protein>
<dbReference type="PROSITE" id="PS51186">
    <property type="entry name" value="GNAT"/>
    <property type="match status" value="1"/>
</dbReference>
<sequence length="161" mass="19285">MTHLERAGAEDLETIIEIQRASFQAVYEKYQDEYDPYLEDRERIKWKLAERPNSYYFFIKENQEILGFIRIQTNEELTEAWLGTAAILPQYQNKGYGSEAIRLLEQECSSISQWDLCTVLQDERMVHFYEKNGYRQTVTKPEKEGMDMVYMTKSIKRRKQE</sequence>
<dbReference type="Pfam" id="PF00583">
    <property type="entry name" value="Acetyltransf_1"/>
    <property type="match status" value="1"/>
</dbReference>
<dbReference type="Proteomes" id="UP001519349">
    <property type="component" value="Unassembled WGS sequence"/>
</dbReference>
<reference evidence="2 3" key="1">
    <citation type="submission" date="2018-05" db="EMBL/GenBank/DDBJ databases">
        <title>Draft genome sequence of Streptococcus panodentis CCUG 70867T.</title>
        <authorList>
            <person name="Salva-Serra F."/>
            <person name="Mendez V."/>
            <person name="Jaen-Luchoro D."/>
            <person name="Gonzales-Siles L."/>
            <person name="Karlsson R."/>
            <person name="Engstrom-Jakobsson H."/>
            <person name="Busquets A."/>
            <person name="Gomila M."/>
            <person name="Pineiro-Iglesias B."/>
            <person name="Bennasar-Figueras A."/>
            <person name="Seeger M."/>
            <person name="Moore E."/>
        </authorList>
    </citation>
    <scope>NUCLEOTIDE SEQUENCE [LARGE SCALE GENOMIC DNA]</scope>
    <source>
        <strain evidence="2 3">CCUG 70867</strain>
    </source>
</reference>
<accession>A0ABS5AVP7</accession>
<dbReference type="SUPFAM" id="SSF55729">
    <property type="entry name" value="Acyl-CoA N-acyltransferases (Nat)"/>
    <property type="match status" value="1"/>
</dbReference>
<dbReference type="EMBL" id="QFAY01000006">
    <property type="protein sequence ID" value="MBP2620550.1"/>
    <property type="molecule type" value="Genomic_DNA"/>
</dbReference>
<gene>
    <name evidence="2" type="ORF">DHL47_04200</name>
</gene>
<evidence type="ECO:0000313" key="3">
    <source>
        <dbReference type="Proteomes" id="UP001519349"/>
    </source>
</evidence>
<dbReference type="InterPro" id="IPR016181">
    <property type="entry name" value="Acyl_CoA_acyltransferase"/>
</dbReference>
<feature type="domain" description="N-acetyltransferase" evidence="1">
    <location>
        <begin position="2"/>
        <end position="156"/>
    </location>
</feature>
<evidence type="ECO:0000259" key="1">
    <source>
        <dbReference type="PROSITE" id="PS51186"/>
    </source>
</evidence>
<keyword evidence="3" id="KW-1185">Reference proteome</keyword>
<comment type="caution">
    <text evidence="2">The sequence shown here is derived from an EMBL/GenBank/DDBJ whole genome shotgun (WGS) entry which is preliminary data.</text>
</comment>
<name>A0ABS5AVP7_9STRE</name>
<dbReference type="InterPro" id="IPR000182">
    <property type="entry name" value="GNAT_dom"/>
</dbReference>
<organism evidence="2 3">
    <name type="scientific">Streptococcus panodentis</name>
    <dbReference type="NCBI Taxonomy" id="1581472"/>
    <lineage>
        <taxon>Bacteria</taxon>
        <taxon>Bacillati</taxon>
        <taxon>Bacillota</taxon>
        <taxon>Bacilli</taxon>
        <taxon>Lactobacillales</taxon>
        <taxon>Streptococcaceae</taxon>
        <taxon>Streptococcus</taxon>
    </lineage>
</organism>